<feature type="compositionally biased region" description="Low complexity" evidence="2">
    <location>
        <begin position="9"/>
        <end position="68"/>
    </location>
</feature>
<dbReference type="PANTHER" id="PTHR10073:SF52">
    <property type="entry name" value="MISMATCH REPAIR ENDONUCLEASE PMS2"/>
    <property type="match status" value="1"/>
</dbReference>
<sequence length="419" mass="45663">MSINNSIVTTPTKSSASSPTDGTSLTPSPSSLSTPRNNVSSSSITTPSSTTSSTLSTPSTPSSSSRMTTIVSSAPIIKKLPKHLQDTLKSGTNISSLSDCIKELIENALDAQATNIEIQLQGKECIIIKDNGHGIHQDNFETLCKRYYTHKFMNHFNTFNDNDKNVNNTTDNLNNNESSSNNHSHNNNENNNYYYGYKGEALNSICNLSKQVHIKTKYGDESELGTYLIYDTRGEIVSKTLIRMNRGTIITIQDLFSTIPVRKKCFVNQFDSQFTDLKEILISNNSSSSIITQSSPSSSIMNNSNNNNESGNHYTSNYRTPSPQSKSLITTLHNSNHSNNTTTPSPPIFNKRSVIVNNSGGSSGSGSGGYRSTISGGSNSTSNYSTNNNNNNSSRGRHIELDDSLLDAMDDLIGYNPLI</sequence>
<feature type="region of interest" description="Disordered" evidence="2">
    <location>
        <begin position="1"/>
        <end position="68"/>
    </location>
</feature>
<keyword evidence="4" id="KW-1185">Reference proteome</keyword>
<evidence type="ECO:0000256" key="1">
    <source>
        <dbReference type="ARBA" id="ARBA00006082"/>
    </source>
</evidence>
<dbReference type="Gene3D" id="3.30.565.10">
    <property type="entry name" value="Histidine kinase-like ATPase, C-terminal domain"/>
    <property type="match status" value="1"/>
</dbReference>
<evidence type="ECO:0000256" key="2">
    <source>
        <dbReference type="SAM" id="MobiDB-lite"/>
    </source>
</evidence>
<dbReference type="EMBL" id="GG738922">
    <property type="protein sequence ID" value="EFC37031.1"/>
    <property type="molecule type" value="Genomic_DNA"/>
</dbReference>
<evidence type="ECO:0000313" key="4">
    <source>
        <dbReference type="Proteomes" id="UP000006671"/>
    </source>
</evidence>
<comment type="similarity">
    <text evidence="1">Belongs to the DNA mismatch repair MutL/HexB family.</text>
</comment>
<dbReference type="eggNOG" id="KOG1978">
    <property type="taxonomic scope" value="Eukaryota"/>
</dbReference>
<dbReference type="STRING" id="5762.D2W1D9"/>
<dbReference type="InterPro" id="IPR036890">
    <property type="entry name" value="HATPase_C_sf"/>
</dbReference>
<dbReference type="InParanoid" id="D2W1D9"/>
<reference evidence="3 4" key="1">
    <citation type="journal article" date="2010" name="Cell">
        <title>The genome of Naegleria gruberi illuminates early eukaryotic versatility.</title>
        <authorList>
            <person name="Fritz-Laylin L.K."/>
            <person name="Prochnik S.E."/>
            <person name="Ginger M.L."/>
            <person name="Dacks J.B."/>
            <person name="Carpenter M.L."/>
            <person name="Field M.C."/>
            <person name="Kuo A."/>
            <person name="Paredez A."/>
            <person name="Chapman J."/>
            <person name="Pham J."/>
            <person name="Shu S."/>
            <person name="Neupane R."/>
            <person name="Cipriano M."/>
            <person name="Mancuso J."/>
            <person name="Tu H."/>
            <person name="Salamov A."/>
            <person name="Lindquist E."/>
            <person name="Shapiro H."/>
            <person name="Lucas S."/>
            <person name="Grigoriev I.V."/>
            <person name="Cande W.Z."/>
            <person name="Fulton C."/>
            <person name="Rokhsar D.S."/>
            <person name="Dawson S.C."/>
        </authorList>
    </citation>
    <scope>NUCLEOTIDE SEQUENCE [LARGE SCALE GENOMIC DNA]</scope>
    <source>
        <strain evidence="3 4">NEG-M</strain>
    </source>
</reference>
<dbReference type="GO" id="GO:0016887">
    <property type="term" value="F:ATP hydrolysis activity"/>
    <property type="evidence" value="ECO:0007669"/>
    <property type="project" value="InterPro"/>
</dbReference>
<dbReference type="PANTHER" id="PTHR10073">
    <property type="entry name" value="DNA MISMATCH REPAIR PROTEIN MLH, PMS, MUTL"/>
    <property type="match status" value="1"/>
</dbReference>
<proteinExistence type="inferred from homology"/>
<protein>
    <submittedName>
        <fullName evidence="3">Predicted protein</fullName>
    </submittedName>
</protein>
<feature type="compositionally biased region" description="Low complexity" evidence="2">
    <location>
        <begin position="288"/>
        <end position="317"/>
    </location>
</feature>
<dbReference type="OrthoDB" id="10263226at2759"/>
<dbReference type="Pfam" id="PF13589">
    <property type="entry name" value="HATPase_c_3"/>
    <property type="match status" value="1"/>
</dbReference>
<dbReference type="KEGG" id="ngr:NAEGRDRAFT_75182"/>
<accession>D2W1D9</accession>
<dbReference type="Proteomes" id="UP000006671">
    <property type="component" value="Unassembled WGS sequence"/>
</dbReference>
<feature type="region of interest" description="Disordered" evidence="2">
    <location>
        <begin position="159"/>
        <end position="190"/>
    </location>
</feature>
<dbReference type="GO" id="GO:0006298">
    <property type="term" value="P:mismatch repair"/>
    <property type="evidence" value="ECO:0007669"/>
    <property type="project" value="InterPro"/>
</dbReference>
<dbReference type="InterPro" id="IPR038973">
    <property type="entry name" value="MutL/Mlh/Pms-like"/>
</dbReference>
<evidence type="ECO:0000313" key="3">
    <source>
        <dbReference type="EMBL" id="EFC37031.1"/>
    </source>
</evidence>
<dbReference type="RefSeq" id="XP_002669775.1">
    <property type="nucleotide sequence ID" value="XM_002669729.1"/>
</dbReference>
<dbReference type="GO" id="GO:0140664">
    <property type="term" value="F:ATP-dependent DNA damage sensor activity"/>
    <property type="evidence" value="ECO:0007669"/>
    <property type="project" value="InterPro"/>
</dbReference>
<gene>
    <name evidence="3" type="ORF">NAEGRDRAFT_75182</name>
</gene>
<organism evidence="4">
    <name type="scientific">Naegleria gruberi</name>
    <name type="common">Amoeba</name>
    <dbReference type="NCBI Taxonomy" id="5762"/>
    <lineage>
        <taxon>Eukaryota</taxon>
        <taxon>Discoba</taxon>
        <taxon>Heterolobosea</taxon>
        <taxon>Tetramitia</taxon>
        <taxon>Eutetramitia</taxon>
        <taxon>Vahlkampfiidae</taxon>
        <taxon>Naegleria</taxon>
    </lineage>
</organism>
<feature type="compositionally biased region" description="Polar residues" evidence="2">
    <location>
        <begin position="318"/>
        <end position="332"/>
    </location>
</feature>
<feature type="compositionally biased region" description="Low complexity" evidence="2">
    <location>
        <begin position="333"/>
        <end position="343"/>
    </location>
</feature>
<feature type="compositionally biased region" description="Low complexity" evidence="2">
    <location>
        <begin position="370"/>
        <end position="394"/>
    </location>
</feature>
<dbReference type="GeneID" id="8857140"/>
<dbReference type="GO" id="GO:0032389">
    <property type="term" value="C:MutLalpha complex"/>
    <property type="evidence" value="ECO:0007669"/>
    <property type="project" value="TreeGrafter"/>
</dbReference>
<name>D2W1D9_NAEGR</name>
<dbReference type="SUPFAM" id="SSF55874">
    <property type="entry name" value="ATPase domain of HSP90 chaperone/DNA topoisomerase II/histidine kinase"/>
    <property type="match status" value="1"/>
</dbReference>
<dbReference type="AlphaFoldDB" id="D2W1D9"/>
<dbReference type="VEuPathDB" id="AmoebaDB:NAEGRDRAFT_75182"/>
<feature type="region of interest" description="Disordered" evidence="2">
    <location>
        <begin position="288"/>
        <end position="396"/>
    </location>
</feature>